<dbReference type="Pfam" id="PF20171">
    <property type="entry name" value="OpcA_G6PD_C"/>
    <property type="match status" value="1"/>
</dbReference>
<name>A0ABV6DW87_9ACTN</name>
<evidence type="ECO:0000259" key="2">
    <source>
        <dbReference type="Pfam" id="PF20171"/>
    </source>
</evidence>
<protein>
    <submittedName>
        <fullName evidence="3">Glucose-6-phosphate dehydrogenase assembly protein OpcA</fullName>
    </submittedName>
</protein>
<feature type="domain" description="Glucose-6-phosphate dehydrogenase assembly protein OpcA C-terminal" evidence="2">
    <location>
        <begin position="164"/>
        <end position="291"/>
    </location>
</feature>
<evidence type="ECO:0000313" key="4">
    <source>
        <dbReference type="Proteomes" id="UP001589698"/>
    </source>
</evidence>
<dbReference type="InterPro" id="IPR004555">
    <property type="entry name" value="G6PDH_assembly_OpcA"/>
</dbReference>
<dbReference type="InterPro" id="IPR046801">
    <property type="entry name" value="OpcA_G6PD_N"/>
</dbReference>
<keyword evidence="4" id="KW-1185">Reference proteome</keyword>
<reference evidence="3 4" key="1">
    <citation type="submission" date="2024-09" db="EMBL/GenBank/DDBJ databases">
        <authorList>
            <person name="Sun Q."/>
            <person name="Mori K."/>
        </authorList>
    </citation>
    <scope>NUCLEOTIDE SEQUENCE [LARGE SCALE GENOMIC DNA]</scope>
    <source>
        <strain evidence="3 4">CCM 8654</strain>
    </source>
</reference>
<gene>
    <name evidence="3" type="ORF">ACFFJG_00745</name>
</gene>
<dbReference type="PANTHER" id="PTHR38658:SF1">
    <property type="entry name" value="OXPP CYCLE PROTEIN OPCA-RELATED"/>
    <property type="match status" value="1"/>
</dbReference>
<feature type="domain" description="Glucose-6-phosphate dehydrogenase assembly protein OpcA N-terminal" evidence="1">
    <location>
        <begin position="50"/>
        <end position="149"/>
    </location>
</feature>
<dbReference type="Pfam" id="PF10128">
    <property type="entry name" value="OpcA_G6PD_assem"/>
    <property type="match status" value="1"/>
</dbReference>
<dbReference type="PANTHER" id="PTHR38658">
    <property type="entry name" value="OXPP CYCLE PROTEIN OPCA-RELATED"/>
    <property type="match status" value="1"/>
</dbReference>
<dbReference type="InterPro" id="IPR046802">
    <property type="entry name" value="OpcA_G6PD_C"/>
</dbReference>
<dbReference type="RefSeq" id="WP_378516702.1">
    <property type="nucleotide sequence ID" value="NZ_CBCSDI010000041.1"/>
</dbReference>
<sequence>MIELTDTTSAKIAAEFVRARTRAGSPAMGMVMTLVIVAPEEDAAEAMQAAKRASREHPSRVLGVILGDARGAAHVNAQVGSGDGWGGETALIRLKGEVVKHAESVVLPLLLPDSPVAIWWPTQAPQDPASDPLGSLAQRRITDAAAVSRGKATAMLTQCRSYAPGNTDLAWTRLTPWRALLAAALDQHPLKVTRAKVTAEKISPSADLLVAWLCDRLKVVVDRGTSDGPGITEVTMETKQGPIRIARTDGRLATFSSPNRPDRPVALKRREVPALLAEELRRLDEDDTYAATAAKLVRLHDGAKK</sequence>
<comment type="caution">
    <text evidence="3">The sequence shown here is derived from an EMBL/GenBank/DDBJ whole genome shotgun (WGS) entry which is preliminary data.</text>
</comment>
<dbReference type="EMBL" id="JBHLXH010000001">
    <property type="protein sequence ID" value="MFC0220989.1"/>
    <property type="molecule type" value="Genomic_DNA"/>
</dbReference>
<dbReference type="Proteomes" id="UP001589698">
    <property type="component" value="Unassembled WGS sequence"/>
</dbReference>
<organism evidence="3 4">
    <name type="scientific">Nocardioides zeicaulis</name>
    <dbReference type="NCBI Taxonomy" id="1776857"/>
    <lineage>
        <taxon>Bacteria</taxon>
        <taxon>Bacillati</taxon>
        <taxon>Actinomycetota</taxon>
        <taxon>Actinomycetes</taxon>
        <taxon>Propionibacteriales</taxon>
        <taxon>Nocardioidaceae</taxon>
        <taxon>Nocardioides</taxon>
    </lineage>
</organism>
<evidence type="ECO:0000313" key="3">
    <source>
        <dbReference type="EMBL" id="MFC0220989.1"/>
    </source>
</evidence>
<evidence type="ECO:0000259" key="1">
    <source>
        <dbReference type="Pfam" id="PF10128"/>
    </source>
</evidence>
<proteinExistence type="predicted"/>
<accession>A0ABV6DW87</accession>